<protein>
    <submittedName>
        <fullName evidence="1">Uncharacterized protein</fullName>
    </submittedName>
</protein>
<evidence type="ECO:0000313" key="1">
    <source>
        <dbReference type="EMBL" id="KUF17359.1"/>
    </source>
</evidence>
<reference evidence="1 2" key="1">
    <citation type="submission" date="2015-12" db="EMBL/GenBank/DDBJ databases">
        <title>Draft genome sequence of Streptomyces silvensis ATCC 53525, a producer of novel hormone antagonists.</title>
        <authorList>
            <person name="Johnston C.W."/>
            <person name="Li Y."/>
            <person name="Magarvey N.A."/>
        </authorList>
    </citation>
    <scope>NUCLEOTIDE SEQUENCE [LARGE SCALE GENOMIC DNA]</scope>
    <source>
        <strain evidence="1 2">ATCC 53525</strain>
    </source>
</reference>
<dbReference type="Proteomes" id="UP000054804">
    <property type="component" value="Unassembled WGS sequence"/>
</dbReference>
<comment type="caution">
    <text evidence="1">The sequence shown here is derived from an EMBL/GenBank/DDBJ whole genome shotgun (WGS) entry which is preliminary data.</text>
</comment>
<name>A0A0W7X3H9_9ACTN</name>
<organism evidence="1 2">
    <name type="scientific">Streptomyces silvensis</name>
    <dbReference type="NCBI Taxonomy" id="1765722"/>
    <lineage>
        <taxon>Bacteria</taxon>
        <taxon>Bacillati</taxon>
        <taxon>Actinomycetota</taxon>
        <taxon>Actinomycetes</taxon>
        <taxon>Kitasatosporales</taxon>
        <taxon>Streptomycetaceae</taxon>
        <taxon>Streptomyces</taxon>
    </lineage>
</organism>
<dbReference type="AlphaFoldDB" id="A0A0W7X3H9"/>
<dbReference type="OrthoDB" id="4335157at2"/>
<gene>
    <name evidence="1" type="ORF">AT728_16275</name>
</gene>
<proteinExistence type="predicted"/>
<dbReference type="RefSeq" id="WP_058848622.1">
    <property type="nucleotide sequence ID" value="NZ_LOCL01000034.1"/>
</dbReference>
<keyword evidence="2" id="KW-1185">Reference proteome</keyword>
<evidence type="ECO:0000313" key="2">
    <source>
        <dbReference type="Proteomes" id="UP000054804"/>
    </source>
</evidence>
<accession>A0A0W7X3H9</accession>
<dbReference type="EMBL" id="LOCL01000034">
    <property type="protein sequence ID" value="KUF17359.1"/>
    <property type="molecule type" value="Genomic_DNA"/>
</dbReference>
<sequence>MTETLPPHLTADDGRFLSPRDEARVHLADRAHLLARKAMERMPVDPGAAPGALLRAALDLHRHLDAVLAAAVVAERERGTSWSELGAAEDISKQAAHEKWARTVRLWSGRGRIAADRDLAAGSTLERAAELDAAYAAARPGAPADAVSAGLDAVRHPAAVDAEHARRGQAAVLHERRRALLDQANDLYDRYQRLDPTAPADRPRIAANRAADADLCDQLAALYGELAAAEPALAEDHRAEQDRHRAHAAQARHYAALLTEQSGA</sequence>